<dbReference type="OrthoDB" id="9804511at2"/>
<dbReference type="Proteomes" id="UP000078459">
    <property type="component" value="Unassembled WGS sequence"/>
</dbReference>
<dbReference type="GO" id="GO:0000224">
    <property type="term" value="F:peptide-N4-(N-acetyl-beta-glucosaminyl)asparagine amidase activity"/>
    <property type="evidence" value="ECO:0007669"/>
    <property type="project" value="TreeGrafter"/>
</dbReference>
<dbReference type="RefSeq" id="WP_068823112.1">
    <property type="nucleotide sequence ID" value="NZ_LWHJ01000029.1"/>
</dbReference>
<proteinExistence type="predicted"/>
<evidence type="ECO:0000259" key="4">
    <source>
        <dbReference type="Pfam" id="PF07971"/>
    </source>
</evidence>
<dbReference type="FunFam" id="3.30.2080.10:FF:000001">
    <property type="entry name" value="Alpha-1,2-mannosidase subfamily"/>
    <property type="match status" value="1"/>
</dbReference>
<dbReference type="Pfam" id="PF17678">
    <property type="entry name" value="Glyco_hydro_92N"/>
    <property type="match status" value="1"/>
</dbReference>
<keyword evidence="7" id="KW-1185">Reference proteome</keyword>
<dbReference type="InterPro" id="IPR041371">
    <property type="entry name" value="GH92_N"/>
</dbReference>
<comment type="subunit">
    <text evidence="2">Monomer.</text>
</comment>
<comment type="caution">
    <text evidence="6">The sequence shown here is derived from an EMBL/GenBank/DDBJ whole genome shotgun (WGS) entry which is preliminary data.</text>
</comment>
<evidence type="ECO:0000256" key="2">
    <source>
        <dbReference type="ARBA" id="ARBA00011245"/>
    </source>
</evidence>
<evidence type="ECO:0000256" key="1">
    <source>
        <dbReference type="ARBA" id="ARBA00001913"/>
    </source>
</evidence>
<dbReference type="InterPro" id="IPR005887">
    <property type="entry name" value="GH92_a_mannosidase_put"/>
</dbReference>
<dbReference type="GO" id="GO:0005829">
    <property type="term" value="C:cytosol"/>
    <property type="evidence" value="ECO:0007669"/>
    <property type="project" value="TreeGrafter"/>
</dbReference>
<dbReference type="Pfam" id="PF07971">
    <property type="entry name" value="Glyco_hydro_92"/>
    <property type="match status" value="1"/>
</dbReference>
<gene>
    <name evidence="6" type="ORF">A5893_13050</name>
</gene>
<evidence type="ECO:0008006" key="8">
    <source>
        <dbReference type="Google" id="ProtNLM"/>
    </source>
</evidence>
<name>A0A179DEN7_9SPHI</name>
<dbReference type="InterPro" id="IPR012939">
    <property type="entry name" value="Glyco_hydro_92"/>
</dbReference>
<dbReference type="SUPFAM" id="SSF48208">
    <property type="entry name" value="Six-hairpin glycosidases"/>
    <property type="match status" value="1"/>
</dbReference>
<dbReference type="InterPro" id="IPR008928">
    <property type="entry name" value="6-hairpin_glycosidase_sf"/>
</dbReference>
<evidence type="ECO:0000313" key="6">
    <source>
        <dbReference type="EMBL" id="OAQ38959.1"/>
    </source>
</evidence>
<dbReference type="Gene3D" id="2.70.98.10">
    <property type="match status" value="1"/>
</dbReference>
<reference evidence="6 7" key="1">
    <citation type="submission" date="2016-04" db="EMBL/GenBank/DDBJ databases">
        <authorList>
            <person name="Evans L.H."/>
            <person name="Alamgir A."/>
            <person name="Owens N."/>
            <person name="Weber N.D."/>
            <person name="Virtaneva K."/>
            <person name="Barbian K."/>
            <person name="Babar A."/>
            <person name="Rosenke K."/>
        </authorList>
    </citation>
    <scope>NUCLEOTIDE SEQUENCE [LARGE SCALE GENOMIC DNA]</scope>
    <source>
        <strain evidence="6 7">CCM 8644</strain>
    </source>
</reference>
<evidence type="ECO:0000313" key="7">
    <source>
        <dbReference type="Proteomes" id="UP000078459"/>
    </source>
</evidence>
<protein>
    <recommendedName>
        <fullName evidence="8">Alpha-mannosidase</fullName>
    </recommendedName>
</protein>
<dbReference type="PANTHER" id="PTHR12143">
    <property type="entry name" value="PEPTIDE N-GLYCANASE PNGASE -RELATED"/>
    <property type="match status" value="1"/>
</dbReference>
<dbReference type="Gene3D" id="3.30.2080.10">
    <property type="entry name" value="GH92 mannosidase domain"/>
    <property type="match status" value="1"/>
</dbReference>
<keyword evidence="3" id="KW-0106">Calcium</keyword>
<accession>A0A179DEN7</accession>
<dbReference type="GO" id="GO:0006516">
    <property type="term" value="P:glycoprotein catabolic process"/>
    <property type="evidence" value="ECO:0007669"/>
    <property type="project" value="TreeGrafter"/>
</dbReference>
<reference evidence="6 7" key="2">
    <citation type="submission" date="2016-06" db="EMBL/GenBank/DDBJ databases">
        <title>Pedobacter psychrophilus sp. nov., isolated from Antarctic fragmentary rock.</title>
        <authorList>
            <person name="Svec P."/>
        </authorList>
    </citation>
    <scope>NUCLEOTIDE SEQUENCE [LARGE SCALE GENOMIC DNA]</scope>
    <source>
        <strain evidence="6 7">CCM 8644</strain>
    </source>
</reference>
<dbReference type="InterPro" id="IPR050883">
    <property type="entry name" value="PNGase"/>
</dbReference>
<feature type="domain" description="Glycosyl hydrolase family 92 N-terminal" evidence="5">
    <location>
        <begin position="31"/>
        <end position="268"/>
    </location>
</feature>
<dbReference type="Gene3D" id="1.20.1610.10">
    <property type="entry name" value="alpha-1,2-mannosidases domains"/>
    <property type="match status" value="1"/>
</dbReference>
<organism evidence="6 7">
    <name type="scientific">Pedobacter psychrophilus</name>
    <dbReference type="NCBI Taxonomy" id="1826909"/>
    <lineage>
        <taxon>Bacteria</taxon>
        <taxon>Pseudomonadati</taxon>
        <taxon>Bacteroidota</taxon>
        <taxon>Sphingobacteriia</taxon>
        <taxon>Sphingobacteriales</taxon>
        <taxon>Sphingobacteriaceae</taxon>
        <taxon>Pedobacter</taxon>
    </lineage>
</organism>
<dbReference type="Gene3D" id="1.20.1050.60">
    <property type="entry name" value="alpha-1,2-mannosidase"/>
    <property type="match status" value="1"/>
</dbReference>
<dbReference type="AlphaFoldDB" id="A0A179DEN7"/>
<feature type="domain" description="Glycosyl hydrolase family 92" evidence="4">
    <location>
        <begin position="274"/>
        <end position="723"/>
    </location>
</feature>
<sequence length="726" mass="81888">MRKIAWLSPIVFTLIIGQAFGQKLPKQPVDYVDNKIGVLDVISNCAIGPQLPHGSIAPGPQTKDGEDDGYHPDRPIRGFGQIQQSGTGWGTNGQIFFSPQIGLAVGEEEHDSEKSNEKATPFEYAVTLNRYDIDVKLTPSYHSAIYQFQFPKSEEANLLLDITHNIPQDIKTRITGSFLAGEVKFDDDSHQKISGYGTYIGGFGGGAYTIYFYCEVDKKPNAIGTWSNGNIQKQSDFQSLKQKNDRVGAYLNFSTKEDEIITMKVSLSYQSVAQAKAWLADEIPAFDYQKTKSTAKEIWNNALKKIEVDGGEEKDKTIFYTALYHSQLMPRNRTNDTKNFANGVPMLDDHFAIWDTWRTVYPLHNLINQEVVAGTVNSFIARFKKFGVVRDAFVNGNDMNNEQGGNNVDNVIAEAYLKGVKGVDWVKAYEILKYNADEQRLGSYIWTKDSTQKVYKELGWIPSGIMNVSITLEYAYNDFCIAQVAQKMGKTEDYQKYLKRSQQWINLWNKNAESDGFKGFIMPKDLDGNFKEVDLKAYPGSWKNYFYEGSSWNYSFFAPHQIDKLVKLNGGKKKFAEKLNYGFKNRLIDYSNEPAFLAVHEFIYANRPDLASYWVKQLMEKSFNLKGNPGNDDSGAMSSWYIFSAMGFFPNAGQDIYYLTGPLFKEVKLHLSNGATLNISAPNASAKNIYIQGVIINGKKCKSYIINHEMIANGGTIEFNMGPNPL</sequence>
<dbReference type="GO" id="GO:0030246">
    <property type="term" value="F:carbohydrate binding"/>
    <property type="evidence" value="ECO:0007669"/>
    <property type="project" value="InterPro"/>
</dbReference>
<comment type="cofactor">
    <cofactor evidence="1">
        <name>Ca(2+)</name>
        <dbReference type="ChEBI" id="CHEBI:29108"/>
    </cofactor>
</comment>
<dbReference type="EMBL" id="LWHJ01000029">
    <property type="protein sequence ID" value="OAQ38959.1"/>
    <property type="molecule type" value="Genomic_DNA"/>
</dbReference>
<evidence type="ECO:0000259" key="5">
    <source>
        <dbReference type="Pfam" id="PF17678"/>
    </source>
</evidence>
<evidence type="ECO:0000256" key="3">
    <source>
        <dbReference type="ARBA" id="ARBA00022837"/>
    </source>
</evidence>
<dbReference type="InterPro" id="IPR014718">
    <property type="entry name" value="GH-type_carb-bd"/>
</dbReference>
<dbReference type="NCBIfam" id="TIGR01180">
    <property type="entry name" value="aman2_put"/>
    <property type="match status" value="1"/>
</dbReference>
<dbReference type="PANTHER" id="PTHR12143:SF43">
    <property type="entry name" value="PUTATIVE-RELATED"/>
    <property type="match status" value="1"/>
</dbReference>
<dbReference type="STRING" id="1826909.A5893_13050"/>
<dbReference type="GO" id="GO:0005975">
    <property type="term" value="P:carbohydrate metabolic process"/>
    <property type="evidence" value="ECO:0007669"/>
    <property type="project" value="InterPro"/>
</dbReference>